<dbReference type="Pfam" id="PF07963">
    <property type="entry name" value="N_methyl"/>
    <property type="match status" value="1"/>
</dbReference>
<dbReference type="InterPro" id="IPR012902">
    <property type="entry name" value="N_methyl_site"/>
</dbReference>
<dbReference type="PANTHER" id="PTHR30093:SF2">
    <property type="entry name" value="TYPE II SECRETION SYSTEM PROTEIN H"/>
    <property type="match status" value="1"/>
</dbReference>
<dbReference type="OrthoDB" id="191764at2"/>
<dbReference type="RefSeq" id="WP_119321209.1">
    <property type="nucleotide sequence ID" value="NZ_AP025739.1"/>
</dbReference>
<dbReference type="PANTHER" id="PTHR30093">
    <property type="entry name" value="GENERAL SECRETION PATHWAY PROTEIN G"/>
    <property type="match status" value="1"/>
</dbReference>
<reference evidence="1 2" key="1">
    <citation type="journal article" date="2019" name="Int. J. Syst. Evol. Microbiol.">
        <title>Capsulimonas corticalis gen. nov., sp. nov., an aerobic capsulated bacterium, of a novel bacterial order, Capsulimonadales ord. nov., of the class Armatimonadia of the phylum Armatimonadetes.</title>
        <authorList>
            <person name="Li J."/>
            <person name="Kudo C."/>
            <person name="Tonouchi A."/>
        </authorList>
    </citation>
    <scope>NUCLEOTIDE SEQUENCE [LARGE SCALE GENOMIC DNA]</scope>
    <source>
        <strain evidence="1 2">AX-7</strain>
    </source>
</reference>
<dbReference type="EMBL" id="AP025739">
    <property type="protein sequence ID" value="BDI30239.1"/>
    <property type="molecule type" value="Genomic_DNA"/>
</dbReference>
<sequence length="184" mass="20074">MHDKKRAFTLIEILVVIGIICLVAAILFPVFAQAREKARCSACFGNYRQIGVAVHLYAQDADGLTPPDGGSFSGLISDCRPYINTPAVFACPDDYDRAKEGRSGSYRMATLYQGLPLSCGWQDPYAAGHAAQPSSTVLTYEAEQDFAQSPITPTYRHHGGAQILYFDAHCHWIPQGKNAADSDD</sequence>
<protein>
    <submittedName>
        <fullName evidence="1">Uncharacterized protein</fullName>
    </submittedName>
</protein>
<name>A0A402CV06_9BACT</name>
<dbReference type="Gene3D" id="3.30.700.10">
    <property type="entry name" value="Glycoprotein, Type 4 Pilin"/>
    <property type="match status" value="1"/>
</dbReference>
<dbReference type="Proteomes" id="UP000287394">
    <property type="component" value="Chromosome"/>
</dbReference>
<evidence type="ECO:0000313" key="1">
    <source>
        <dbReference type="EMBL" id="BDI30239.1"/>
    </source>
</evidence>
<dbReference type="AlphaFoldDB" id="A0A402CV06"/>
<dbReference type="SUPFAM" id="SSF54523">
    <property type="entry name" value="Pili subunits"/>
    <property type="match status" value="1"/>
</dbReference>
<evidence type="ECO:0000313" key="2">
    <source>
        <dbReference type="Proteomes" id="UP000287394"/>
    </source>
</evidence>
<keyword evidence="2" id="KW-1185">Reference proteome</keyword>
<dbReference type="InterPro" id="IPR045584">
    <property type="entry name" value="Pilin-like"/>
</dbReference>
<gene>
    <name evidence="1" type="ORF">CCAX7_22900</name>
</gene>
<proteinExistence type="predicted"/>
<organism evidence="1 2">
    <name type="scientific">Capsulimonas corticalis</name>
    <dbReference type="NCBI Taxonomy" id="2219043"/>
    <lineage>
        <taxon>Bacteria</taxon>
        <taxon>Bacillati</taxon>
        <taxon>Armatimonadota</taxon>
        <taxon>Armatimonadia</taxon>
        <taxon>Capsulimonadales</taxon>
        <taxon>Capsulimonadaceae</taxon>
        <taxon>Capsulimonas</taxon>
    </lineage>
</organism>
<accession>A0A402CV06</accession>
<dbReference type="KEGG" id="ccot:CCAX7_22900"/>
<dbReference type="NCBIfam" id="TIGR02532">
    <property type="entry name" value="IV_pilin_GFxxxE"/>
    <property type="match status" value="1"/>
</dbReference>